<evidence type="ECO:0000256" key="3">
    <source>
        <dbReference type="ARBA" id="ARBA00038054"/>
    </source>
</evidence>
<dbReference type="Gene3D" id="2.30.110.10">
    <property type="entry name" value="Electron Transport, Fmn-binding Protein, Chain A"/>
    <property type="match status" value="1"/>
</dbReference>
<evidence type="ECO:0000256" key="2">
    <source>
        <dbReference type="ARBA" id="ARBA00022630"/>
    </source>
</evidence>
<dbReference type="InterPro" id="IPR012349">
    <property type="entry name" value="Split_barrel_FMN-bd"/>
</dbReference>
<comment type="similarity">
    <text evidence="3">Belongs to the flavoredoxin family.</text>
</comment>
<accession>X1A3C5</accession>
<organism evidence="5">
    <name type="scientific">marine sediment metagenome</name>
    <dbReference type="NCBI Taxonomy" id="412755"/>
    <lineage>
        <taxon>unclassified sequences</taxon>
        <taxon>metagenomes</taxon>
        <taxon>ecological metagenomes</taxon>
    </lineage>
</organism>
<gene>
    <name evidence="5" type="ORF">S01H4_20776</name>
</gene>
<reference evidence="5" key="1">
    <citation type="journal article" date="2014" name="Front. Microbiol.">
        <title>High frequency of phylogenetically diverse reductive dehalogenase-homologous genes in deep subseafloor sedimentary metagenomes.</title>
        <authorList>
            <person name="Kawai M."/>
            <person name="Futagami T."/>
            <person name="Toyoda A."/>
            <person name="Takaki Y."/>
            <person name="Nishi S."/>
            <person name="Hori S."/>
            <person name="Arai W."/>
            <person name="Tsubouchi T."/>
            <person name="Morono Y."/>
            <person name="Uchiyama I."/>
            <person name="Ito T."/>
            <person name="Fujiyama A."/>
            <person name="Inagaki F."/>
            <person name="Takami H."/>
        </authorList>
    </citation>
    <scope>NUCLEOTIDE SEQUENCE</scope>
    <source>
        <strain evidence="5">Expedition CK06-06</strain>
    </source>
</reference>
<comment type="caution">
    <text evidence="5">The sequence shown here is derived from an EMBL/GenBank/DDBJ whole genome shotgun (WGS) entry which is preliminary data.</text>
</comment>
<dbReference type="GO" id="GO:0010181">
    <property type="term" value="F:FMN binding"/>
    <property type="evidence" value="ECO:0007669"/>
    <property type="project" value="InterPro"/>
</dbReference>
<dbReference type="PANTHER" id="PTHR43567:SF1">
    <property type="entry name" value="FLAVOREDOXIN"/>
    <property type="match status" value="1"/>
</dbReference>
<sequence>MKKTLEGINVLYPTPTTILGAIVEGKPNFITIAHIGIVNHAKPYLISFSLAKVHYTNPGIRENKAFSVNIPSENLVVETDYAGLVSGKKTDKSDLFETFSGELEFAPMIKACPLNMECRLYDTYDTPTHDLFIGEIVQTYA</sequence>
<dbReference type="EMBL" id="BART01009370">
    <property type="protein sequence ID" value="GAG67288.1"/>
    <property type="molecule type" value="Genomic_DNA"/>
</dbReference>
<name>X1A3C5_9ZZZZ</name>
<dbReference type="PANTHER" id="PTHR43567">
    <property type="entry name" value="FLAVOREDOXIN-RELATED-RELATED"/>
    <property type="match status" value="1"/>
</dbReference>
<dbReference type="InterPro" id="IPR002563">
    <property type="entry name" value="Flavin_Rdtase-like_dom"/>
</dbReference>
<evidence type="ECO:0000259" key="4">
    <source>
        <dbReference type="SMART" id="SM00903"/>
    </source>
</evidence>
<dbReference type="Pfam" id="PF01613">
    <property type="entry name" value="Flavin_Reduct"/>
    <property type="match status" value="1"/>
</dbReference>
<dbReference type="InterPro" id="IPR052174">
    <property type="entry name" value="Flavoredoxin"/>
</dbReference>
<dbReference type="SMART" id="SM00903">
    <property type="entry name" value="Flavin_Reduct"/>
    <property type="match status" value="1"/>
</dbReference>
<protein>
    <recommendedName>
        <fullName evidence="4">Flavin reductase like domain-containing protein</fullName>
    </recommendedName>
</protein>
<feature type="domain" description="Flavin reductase like" evidence="4">
    <location>
        <begin position="11"/>
        <end position="141"/>
    </location>
</feature>
<evidence type="ECO:0000313" key="5">
    <source>
        <dbReference type="EMBL" id="GAG67288.1"/>
    </source>
</evidence>
<evidence type="ECO:0000256" key="1">
    <source>
        <dbReference type="ARBA" id="ARBA00001917"/>
    </source>
</evidence>
<comment type="cofactor">
    <cofactor evidence="1">
        <name>FMN</name>
        <dbReference type="ChEBI" id="CHEBI:58210"/>
    </cofactor>
</comment>
<feature type="non-terminal residue" evidence="5">
    <location>
        <position position="141"/>
    </location>
</feature>
<dbReference type="SUPFAM" id="SSF50475">
    <property type="entry name" value="FMN-binding split barrel"/>
    <property type="match status" value="1"/>
</dbReference>
<keyword evidence="2" id="KW-0285">Flavoprotein</keyword>
<proteinExistence type="inferred from homology"/>
<dbReference type="AlphaFoldDB" id="X1A3C5"/>